<evidence type="ECO:0000313" key="2">
    <source>
        <dbReference type="EMBL" id="SNS35569.1"/>
    </source>
</evidence>
<dbReference type="EMBL" id="FZOD01000008">
    <property type="protein sequence ID" value="SNS35569.1"/>
    <property type="molecule type" value="Genomic_DNA"/>
</dbReference>
<keyword evidence="3" id="KW-1185">Reference proteome</keyword>
<sequence>MFRGAPGPGRGLHADVDDGYQMIQGLSEPPLKVAVPDFRHRWRTLCLSEICGVVAVNGPHVTIAPSFDGETFEQMKGWETLTSASVLYSWPCMSERTELSPLTRPSRSKTSPTMAVQGDISIPEPVPTETY</sequence>
<name>A0A239DTK7_9ACTN</name>
<feature type="compositionally biased region" description="Polar residues" evidence="1">
    <location>
        <begin position="103"/>
        <end position="114"/>
    </location>
</feature>
<organism evidence="2 3">
    <name type="scientific">Streptosporangium subroseum</name>
    <dbReference type="NCBI Taxonomy" id="106412"/>
    <lineage>
        <taxon>Bacteria</taxon>
        <taxon>Bacillati</taxon>
        <taxon>Actinomycetota</taxon>
        <taxon>Actinomycetes</taxon>
        <taxon>Streptosporangiales</taxon>
        <taxon>Streptosporangiaceae</taxon>
        <taxon>Streptosporangium</taxon>
    </lineage>
</organism>
<feature type="region of interest" description="Disordered" evidence="1">
    <location>
        <begin position="99"/>
        <end position="131"/>
    </location>
</feature>
<protein>
    <submittedName>
        <fullName evidence="2">Uncharacterized protein</fullName>
    </submittedName>
</protein>
<dbReference type="Proteomes" id="UP000198282">
    <property type="component" value="Unassembled WGS sequence"/>
</dbReference>
<evidence type="ECO:0000256" key="1">
    <source>
        <dbReference type="SAM" id="MobiDB-lite"/>
    </source>
</evidence>
<evidence type="ECO:0000313" key="3">
    <source>
        <dbReference type="Proteomes" id="UP000198282"/>
    </source>
</evidence>
<accession>A0A239DTK7</accession>
<reference evidence="2 3" key="1">
    <citation type="submission" date="2017-06" db="EMBL/GenBank/DDBJ databases">
        <authorList>
            <person name="Kim H.J."/>
            <person name="Triplett B.A."/>
        </authorList>
    </citation>
    <scope>NUCLEOTIDE SEQUENCE [LARGE SCALE GENOMIC DNA]</scope>
    <source>
        <strain evidence="2 3">CGMCC 4.2132</strain>
    </source>
</reference>
<gene>
    <name evidence="2" type="ORF">SAMN05216276_100853</name>
</gene>
<proteinExistence type="predicted"/>
<dbReference type="AlphaFoldDB" id="A0A239DTK7"/>